<evidence type="ECO:0000256" key="8">
    <source>
        <dbReference type="ARBA" id="ARBA00023224"/>
    </source>
</evidence>
<gene>
    <name evidence="11" type="ORF">AKAME5_002817700</name>
</gene>
<dbReference type="Pfam" id="PF00001">
    <property type="entry name" value="7tm_1"/>
    <property type="match status" value="1"/>
</dbReference>
<dbReference type="GO" id="GO:0035025">
    <property type="term" value="P:positive regulation of Rho protein signal transduction"/>
    <property type="evidence" value="ECO:0007669"/>
    <property type="project" value="TreeGrafter"/>
</dbReference>
<feature type="domain" description="G-protein coupled receptors family 1 profile" evidence="10">
    <location>
        <begin position="57"/>
        <end position="285"/>
    </location>
</feature>
<accession>A0AAD3R1T1</accession>
<dbReference type="PROSITE" id="PS50262">
    <property type="entry name" value="G_PROTEIN_RECEP_F1_2"/>
    <property type="match status" value="1"/>
</dbReference>
<feature type="transmembrane region" description="Helical" evidence="9">
    <location>
        <begin position="113"/>
        <end position="132"/>
    </location>
</feature>
<evidence type="ECO:0000256" key="5">
    <source>
        <dbReference type="ARBA" id="ARBA00023136"/>
    </source>
</evidence>
<dbReference type="AlphaFoldDB" id="A0AAD3R1T1"/>
<dbReference type="GO" id="GO:0004930">
    <property type="term" value="F:G protein-coupled receptor activity"/>
    <property type="evidence" value="ECO:0007669"/>
    <property type="project" value="UniProtKB-KW"/>
</dbReference>
<dbReference type="GO" id="GO:0007200">
    <property type="term" value="P:phospholipase C-activating G protein-coupled receptor signaling pathway"/>
    <property type="evidence" value="ECO:0007669"/>
    <property type="project" value="TreeGrafter"/>
</dbReference>
<evidence type="ECO:0000256" key="7">
    <source>
        <dbReference type="ARBA" id="ARBA00023180"/>
    </source>
</evidence>
<evidence type="ECO:0000256" key="2">
    <source>
        <dbReference type="ARBA" id="ARBA00022692"/>
    </source>
</evidence>
<keyword evidence="12" id="KW-1185">Reference proteome</keyword>
<keyword evidence="4" id="KW-0297">G-protein coupled receptor</keyword>
<dbReference type="Gene3D" id="1.20.1070.10">
    <property type="entry name" value="Rhodopsin 7-helix transmembrane proteins"/>
    <property type="match status" value="1"/>
</dbReference>
<name>A0AAD3R1T1_LATJO</name>
<dbReference type="InterPro" id="IPR000276">
    <property type="entry name" value="GPCR_Rhodpsn"/>
</dbReference>
<dbReference type="Proteomes" id="UP001279410">
    <property type="component" value="Unassembled WGS sequence"/>
</dbReference>
<proteinExistence type="predicted"/>
<dbReference type="SUPFAM" id="SSF81321">
    <property type="entry name" value="Family A G protein-coupled receptor-like"/>
    <property type="match status" value="1"/>
</dbReference>
<evidence type="ECO:0000256" key="6">
    <source>
        <dbReference type="ARBA" id="ARBA00023170"/>
    </source>
</evidence>
<dbReference type="PANTHER" id="PTHR24232">
    <property type="entry name" value="G-PROTEIN COUPLED RECEPTOR"/>
    <property type="match status" value="1"/>
</dbReference>
<protein>
    <submittedName>
        <fullName evidence="11">Lysophosphatidic acid receptor 5-like protein</fullName>
    </submittedName>
</protein>
<reference evidence="11" key="1">
    <citation type="submission" date="2022-08" db="EMBL/GenBank/DDBJ databases">
        <title>Genome sequencing of akame (Lates japonicus).</title>
        <authorList>
            <person name="Hashiguchi Y."/>
            <person name="Takahashi H."/>
        </authorList>
    </citation>
    <scope>NUCLEOTIDE SEQUENCE</scope>
    <source>
        <strain evidence="11">Kochi</strain>
    </source>
</reference>
<feature type="transmembrane region" description="Helical" evidence="9">
    <location>
        <begin position="185"/>
        <end position="205"/>
    </location>
</feature>
<comment type="subcellular location">
    <subcellularLocation>
        <location evidence="1">Membrane</location>
        <topology evidence="1">Multi-pass membrane protein</topology>
    </subcellularLocation>
</comment>
<dbReference type="GO" id="GO:0005886">
    <property type="term" value="C:plasma membrane"/>
    <property type="evidence" value="ECO:0007669"/>
    <property type="project" value="TreeGrafter"/>
</dbReference>
<evidence type="ECO:0000259" key="10">
    <source>
        <dbReference type="PROSITE" id="PS50262"/>
    </source>
</evidence>
<evidence type="ECO:0000313" key="12">
    <source>
        <dbReference type="Proteomes" id="UP001279410"/>
    </source>
</evidence>
<feature type="transmembrane region" description="Helical" evidence="9">
    <location>
        <begin position="152"/>
        <end position="173"/>
    </location>
</feature>
<feature type="transmembrane region" description="Helical" evidence="9">
    <location>
        <begin position="266"/>
        <end position="287"/>
    </location>
</feature>
<feature type="transmembrane region" description="Helical" evidence="9">
    <location>
        <begin position="78"/>
        <end position="101"/>
    </location>
</feature>
<comment type="caution">
    <text evidence="11">The sequence shown here is derived from an EMBL/GenBank/DDBJ whole genome shotgun (WGS) entry which is preliminary data.</text>
</comment>
<dbReference type="EMBL" id="BRZM01003733">
    <property type="protein sequence ID" value="GLD51916.1"/>
    <property type="molecule type" value="Genomic_DNA"/>
</dbReference>
<evidence type="ECO:0000256" key="4">
    <source>
        <dbReference type="ARBA" id="ARBA00023040"/>
    </source>
</evidence>
<dbReference type="PANTHER" id="PTHR24232:SF85">
    <property type="entry name" value="G-PROTEIN COUPLED RECEPTOR 4"/>
    <property type="match status" value="1"/>
</dbReference>
<evidence type="ECO:0000256" key="1">
    <source>
        <dbReference type="ARBA" id="ARBA00004141"/>
    </source>
</evidence>
<keyword evidence="5 9" id="KW-0472">Membrane</keyword>
<keyword evidence="6 11" id="KW-0675">Receptor</keyword>
<organism evidence="11 12">
    <name type="scientific">Lates japonicus</name>
    <name type="common">Japanese lates</name>
    <dbReference type="NCBI Taxonomy" id="270547"/>
    <lineage>
        <taxon>Eukaryota</taxon>
        <taxon>Metazoa</taxon>
        <taxon>Chordata</taxon>
        <taxon>Craniata</taxon>
        <taxon>Vertebrata</taxon>
        <taxon>Euteleostomi</taxon>
        <taxon>Actinopterygii</taxon>
        <taxon>Neopterygii</taxon>
        <taxon>Teleostei</taxon>
        <taxon>Neoteleostei</taxon>
        <taxon>Acanthomorphata</taxon>
        <taxon>Carangaria</taxon>
        <taxon>Carangaria incertae sedis</taxon>
        <taxon>Centropomidae</taxon>
        <taxon>Lates</taxon>
    </lineage>
</organism>
<keyword evidence="3 9" id="KW-1133">Transmembrane helix</keyword>
<dbReference type="InterPro" id="IPR017452">
    <property type="entry name" value="GPCR_Rhodpsn_7TM"/>
</dbReference>
<evidence type="ECO:0000256" key="9">
    <source>
        <dbReference type="SAM" id="Phobius"/>
    </source>
</evidence>
<evidence type="ECO:0000313" key="11">
    <source>
        <dbReference type="EMBL" id="GLD51916.1"/>
    </source>
</evidence>
<keyword evidence="2 9" id="KW-0812">Transmembrane</keyword>
<feature type="transmembrane region" description="Helical" evidence="9">
    <location>
        <begin position="40"/>
        <end position="66"/>
    </location>
</feature>
<keyword evidence="8" id="KW-0807">Transducer</keyword>
<keyword evidence="7" id="KW-0325">Glycoprotein</keyword>
<sequence length="309" mass="33852">MTLSGGGSPPDSEHGLLWSFSLYSAGFTEVMTECHVQSGMLGWLLVKILILLTASPANVALLWMLLSRWRTMTPSELLGLNVSVMDVLYCLCLPLDLYTALQESSNTTCSVQEALFSLNIFGCPLLLSFMCVERYVAVARPIAYLRLGRKEYRAALCAAAWTLTLIVALLAFFVKMLSTALCLSILISLLFLVMLLCLLGIVGVLQRRGPAEGSGSTVPLRRRALKNVVAVTVPSVVAYSPVVALVPYMSVIISQTEQVEPAQCCILQVLLLFPNFGLFIGPLFYLSRLRQVSCCRRDQETPSSKTQAE</sequence>
<evidence type="ECO:0000256" key="3">
    <source>
        <dbReference type="ARBA" id="ARBA00022989"/>
    </source>
</evidence>
<feature type="transmembrane region" description="Helical" evidence="9">
    <location>
        <begin position="225"/>
        <end position="246"/>
    </location>
</feature>